<dbReference type="EMBL" id="PDNA01000079">
    <property type="protein sequence ID" value="PGH15876.1"/>
    <property type="molecule type" value="Genomic_DNA"/>
</dbReference>
<dbReference type="OrthoDB" id="5979581at2759"/>
<dbReference type="GO" id="GO:0005634">
    <property type="term" value="C:nucleus"/>
    <property type="evidence" value="ECO:0007669"/>
    <property type="project" value="TreeGrafter"/>
</dbReference>
<dbReference type="InterPro" id="IPR051175">
    <property type="entry name" value="CLK_kinases"/>
</dbReference>
<keyword evidence="2" id="KW-0808">Transferase</keyword>
<gene>
    <name evidence="7" type="ORF">AJ80_05407</name>
</gene>
<comment type="caution">
    <text evidence="7">The sequence shown here is derived from an EMBL/GenBank/DDBJ whole genome shotgun (WGS) entry which is preliminary data.</text>
</comment>
<name>A0A2B7Y308_POLH7</name>
<keyword evidence="4" id="KW-0418">Kinase</keyword>
<dbReference type="STRING" id="1447883.A0A2B7Y308"/>
<accession>A0A2B7Y308</accession>
<protein>
    <recommendedName>
        <fullName evidence="6">Protein kinase domain-containing protein</fullName>
    </recommendedName>
</protein>
<dbReference type="GO" id="GO:0004674">
    <property type="term" value="F:protein serine/threonine kinase activity"/>
    <property type="evidence" value="ECO:0007669"/>
    <property type="project" value="UniProtKB-KW"/>
</dbReference>
<keyword evidence="8" id="KW-1185">Reference proteome</keyword>
<evidence type="ECO:0000256" key="2">
    <source>
        <dbReference type="ARBA" id="ARBA00022679"/>
    </source>
</evidence>
<keyword evidence="3" id="KW-0547">Nucleotide-binding</keyword>
<evidence type="ECO:0000259" key="6">
    <source>
        <dbReference type="PROSITE" id="PS50011"/>
    </source>
</evidence>
<evidence type="ECO:0000256" key="4">
    <source>
        <dbReference type="ARBA" id="ARBA00022777"/>
    </source>
</evidence>
<dbReference type="Proteomes" id="UP000224634">
    <property type="component" value="Unassembled WGS sequence"/>
</dbReference>
<dbReference type="GO" id="GO:0005524">
    <property type="term" value="F:ATP binding"/>
    <property type="evidence" value="ECO:0007669"/>
    <property type="project" value="UniProtKB-KW"/>
</dbReference>
<dbReference type="InterPro" id="IPR000719">
    <property type="entry name" value="Prot_kinase_dom"/>
</dbReference>
<reference evidence="7 8" key="1">
    <citation type="submission" date="2017-10" db="EMBL/GenBank/DDBJ databases">
        <title>Comparative genomics in systemic dimorphic fungi from Ajellomycetaceae.</title>
        <authorList>
            <person name="Munoz J.F."/>
            <person name="Mcewen J.G."/>
            <person name="Clay O.K."/>
            <person name="Cuomo C.A."/>
        </authorList>
    </citation>
    <scope>NUCLEOTIDE SEQUENCE [LARGE SCALE GENOMIC DNA]</scope>
    <source>
        <strain evidence="7 8">UAMH7299</strain>
    </source>
</reference>
<dbReference type="InterPro" id="IPR011009">
    <property type="entry name" value="Kinase-like_dom_sf"/>
</dbReference>
<dbReference type="AlphaFoldDB" id="A0A2B7Y308"/>
<dbReference type="PANTHER" id="PTHR45646:SF11">
    <property type="entry name" value="SERINE_THREONINE-PROTEIN KINASE DOA"/>
    <property type="match status" value="1"/>
</dbReference>
<dbReference type="Pfam" id="PF00069">
    <property type="entry name" value="Pkinase"/>
    <property type="match status" value="1"/>
</dbReference>
<evidence type="ECO:0000313" key="8">
    <source>
        <dbReference type="Proteomes" id="UP000224634"/>
    </source>
</evidence>
<dbReference type="PROSITE" id="PS50011">
    <property type="entry name" value="PROTEIN_KINASE_DOM"/>
    <property type="match status" value="1"/>
</dbReference>
<proteinExistence type="predicted"/>
<dbReference type="PANTHER" id="PTHR45646">
    <property type="entry name" value="SERINE/THREONINE-PROTEIN KINASE DOA-RELATED"/>
    <property type="match status" value="1"/>
</dbReference>
<dbReference type="Gene3D" id="1.10.510.10">
    <property type="entry name" value="Transferase(Phosphotransferase) domain 1"/>
    <property type="match status" value="1"/>
</dbReference>
<dbReference type="SUPFAM" id="SSF56112">
    <property type="entry name" value="Protein kinase-like (PK-like)"/>
    <property type="match status" value="1"/>
</dbReference>
<organism evidence="7 8">
    <name type="scientific">Polytolypa hystricis (strain UAMH7299)</name>
    <dbReference type="NCBI Taxonomy" id="1447883"/>
    <lineage>
        <taxon>Eukaryota</taxon>
        <taxon>Fungi</taxon>
        <taxon>Dikarya</taxon>
        <taxon>Ascomycota</taxon>
        <taxon>Pezizomycotina</taxon>
        <taxon>Eurotiomycetes</taxon>
        <taxon>Eurotiomycetidae</taxon>
        <taxon>Onygenales</taxon>
        <taxon>Onygenales incertae sedis</taxon>
        <taxon>Polytolypa</taxon>
    </lineage>
</organism>
<evidence type="ECO:0000313" key="7">
    <source>
        <dbReference type="EMBL" id="PGH15876.1"/>
    </source>
</evidence>
<sequence>MDLESMKSCIRRLLVALDFLRSECRIIRTDLQLKNLLLPAPDATKLSSFEDRAVSAPSSRKVLKDRTIYTSPLFPPGKGLPLVSDFGEARFGDEEHNEDIMPNAYRAPEVIFKMKWDYKVDIWNVAMVAWDIVSSHTLFNGRNPDGIFDDRVHLAELVALLGPPPPEFRERSHLKSIAADIKGEDKEGFLRWLRAALQWLPEDRPTATEL</sequence>
<dbReference type="GO" id="GO:0043484">
    <property type="term" value="P:regulation of RNA splicing"/>
    <property type="evidence" value="ECO:0007669"/>
    <property type="project" value="TreeGrafter"/>
</dbReference>
<feature type="domain" description="Protein kinase" evidence="6">
    <location>
        <begin position="1"/>
        <end position="210"/>
    </location>
</feature>
<evidence type="ECO:0000256" key="5">
    <source>
        <dbReference type="ARBA" id="ARBA00022840"/>
    </source>
</evidence>
<keyword evidence="1" id="KW-0723">Serine/threonine-protein kinase</keyword>
<keyword evidence="5" id="KW-0067">ATP-binding</keyword>
<evidence type="ECO:0000256" key="3">
    <source>
        <dbReference type="ARBA" id="ARBA00022741"/>
    </source>
</evidence>
<evidence type="ECO:0000256" key="1">
    <source>
        <dbReference type="ARBA" id="ARBA00022527"/>
    </source>
</evidence>